<dbReference type="Proteomes" id="UP000696280">
    <property type="component" value="Unassembled WGS sequence"/>
</dbReference>
<feature type="compositionally biased region" description="Low complexity" evidence="1">
    <location>
        <begin position="25"/>
        <end position="41"/>
    </location>
</feature>
<comment type="caution">
    <text evidence="4">The sequence shown here is derived from an EMBL/GenBank/DDBJ whole genome shotgun (WGS) entry which is preliminary data.</text>
</comment>
<gene>
    <name evidence="4" type="ORF">HYFRA_00012020</name>
</gene>
<name>A0A9N9KZY7_9HELO</name>
<dbReference type="Pfam" id="PF26648">
    <property type="entry name" value="zf_Tbcl_4"/>
    <property type="match status" value="1"/>
</dbReference>
<feature type="region of interest" description="Disordered" evidence="1">
    <location>
        <begin position="22"/>
        <end position="41"/>
    </location>
</feature>
<dbReference type="Pfam" id="PF26647">
    <property type="entry name" value="zf_Tbcl_3"/>
    <property type="match status" value="1"/>
</dbReference>
<evidence type="ECO:0000259" key="3">
    <source>
        <dbReference type="Pfam" id="PF26648"/>
    </source>
</evidence>
<dbReference type="AlphaFoldDB" id="A0A9N9KZY7"/>
<keyword evidence="5" id="KW-1185">Reference proteome</keyword>
<accession>A0A9N9KZY7</accession>
<dbReference type="OrthoDB" id="5600002at2759"/>
<dbReference type="EMBL" id="CAJVRL010000075">
    <property type="protein sequence ID" value="CAG8956969.1"/>
    <property type="molecule type" value="Genomic_DNA"/>
</dbReference>
<evidence type="ECO:0000313" key="5">
    <source>
        <dbReference type="Proteomes" id="UP000696280"/>
    </source>
</evidence>
<protein>
    <submittedName>
        <fullName evidence="4">Uncharacterized protein</fullName>
    </submittedName>
</protein>
<feature type="domain" description="Probable treble clef zinc finger fungi" evidence="3">
    <location>
        <begin position="110"/>
        <end position="141"/>
    </location>
</feature>
<evidence type="ECO:0000259" key="2">
    <source>
        <dbReference type="Pfam" id="PF26647"/>
    </source>
</evidence>
<organism evidence="4 5">
    <name type="scientific">Hymenoscyphus fraxineus</name>
    <dbReference type="NCBI Taxonomy" id="746836"/>
    <lineage>
        <taxon>Eukaryota</taxon>
        <taxon>Fungi</taxon>
        <taxon>Dikarya</taxon>
        <taxon>Ascomycota</taxon>
        <taxon>Pezizomycotina</taxon>
        <taxon>Leotiomycetes</taxon>
        <taxon>Helotiales</taxon>
        <taxon>Helotiaceae</taxon>
        <taxon>Hymenoscyphus</taxon>
    </lineage>
</organism>
<proteinExistence type="predicted"/>
<dbReference type="InterPro" id="IPR058251">
    <property type="entry name" value="zf_Tbcl_3"/>
</dbReference>
<sequence length="571" mass="65477">MPVPNLRGYQEPKWDVLHLEEEQPPESFDAPPPFASSASFSQSPADLFSRQPAAIRYAHLKHCRLHDDESLKVCSGRNKRGGVCLNRASGARMAHLMPTCNKHHNQPRMATSCQEVLSCGFTCGAVFDYKHHDFRLCHRHRSPQSCYLLKVPIEVRMTIYEFLIPESFVPARFRGSSLSDRYLTGRKVFRGTNMAILRVNSLIHDEVANHIYGRMTFEIHITRKFLAICNGAIKQNQYGVRKPRPSTSDFHALRDPDYHKNHALQDYQMQLMLLEQQNKKRLMRARQEQDNSIAGSNFNNYSGVTRSQAPSITVPFHYSDVDGPCWIQPIADRYFNMIKSFNIHFEVPGTLGYHQGIGYNEAGSLAEDTSLIIYELNDHVHRLLGRLQQLPTKNLRLEIRIDFDKIYTNIPDAHYDVRLLLEPFNRVGKSASFQTQGVQMGCSGGLEVELYPRNLKPAANGEYGNFIDYMRRWPKEVSQSEPSPECMKISRDYWKMEKLVTGINSQCPNTIIFDQFTGICQEARVAREAVDWERFVEAREAVIKVWSNYTRGQKAFQDGVESEIEDLCGSA</sequence>
<dbReference type="InterPro" id="IPR058252">
    <property type="entry name" value="zf_Tbcl_4"/>
</dbReference>
<evidence type="ECO:0000313" key="4">
    <source>
        <dbReference type="EMBL" id="CAG8956969.1"/>
    </source>
</evidence>
<reference evidence="4" key="1">
    <citation type="submission" date="2021-07" db="EMBL/GenBank/DDBJ databases">
        <authorList>
            <person name="Durling M."/>
        </authorList>
    </citation>
    <scope>NUCLEOTIDE SEQUENCE</scope>
</reference>
<feature type="domain" description="Probable treble clef zinc finger" evidence="2">
    <location>
        <begin position="71"/>
        <end position="107"/>
    </location>
</feature>
<evidence type="ECO:0000256" key="1">
    <source>
        <dbReference type="SAM" id="MobiDB-lite"/>
    </source>
</evidence>